<reference evidence="3" key="1">
    <citation type="submission" date="2017-02" db="UniProtKB">
        <authorList>
            <consortium name="WormBaseParasite"/>
        </authorList>
    </citation>
    <scope>IDENTIFICATION</scope>
</reference>
<keyword evidence="2" id="KW-1185">Reference proteome</keyword>
<protein>
    <submittedName>
        <fullName evidence="3">Short neuropeptide F</fullName>
    </submittedName>
</protein>
<evidence type="ECO:0000313" key="3">
    <source>
        <dbReference type="WBParaSite" id="TASK_0000005301-mRNA-1"/>
    </source>
</evidence>
<name>A0A0R3VSD0_TAEAS</name>
<dbReference type="WBParaSite" id="TASK_0000005301-mRNA-1">
    <property type="protein sequence ID" value="TASK_0000005301-mRNA-1"/>
    <property type="gene ID" value="TASK_0000005301"/>
</dbReference>
<dbReference type="EMBL" id="UYRS01000004">
    <property type="protein sequence ID" value="VDK20121.1"/>
    <property type="molecule type" value="Genomic_DNA"/>
</dbReference>
<reference evidence="1 2" key="2">
    <citation type="submission" date="2018-11" db="EMBL/GenBank/DDBJ databases">
        <authorList>
            <consortium name="Pathogen Informatics"/>
        </authorList>
    </citation>
    <scope>NUCLEOTIDE SEQUENCE [LARGE SCALE GENOMIC DNA]</scope>
</reference>
<accession>A0A0R3VSD0</accession>
<evidence type="ECO:0000313" key="1">
    <source>
        <dbReference type="EMBL" id="VDK20121.1"/>
    </source>
</evidence>
<dbReference type="Proteomes" id="UP000282613">
    <property type="component" value="Unassembled WGS sequence"/>
</dbReference>
<gene>
    <name evidence="1" type="ORF">TASK_LOCUS54</name>
</gene>
<sequence length="122" mass="14079">MMSEVPQYLMSRISLRLAFYSIVLFFFANAIHGAPSGFDKPVQIDDMPEELSLRDYLNLVRLRALKEEMEGGSFGDEESFEKRARFRPRLGKRSYNFRARLEPLMTPIGASEALARERATQQ</sequence>
<dbReference type="AlphaFoldDB" id="A0A0R3VSD0"/>
<evidence type="ECO:0000313" key="2">
    <source>
        <dbReference type="Proteomes" id="UP000282613"/>
    </source>
</evidence>
<proteinExistence type="predicted"/>
<dbReference type="OrthoDB" id="6261256at2759"/>
<organism evidence="3">
    <name type="scientific">Taenia asiatica</name>
    <name type="common">Asian tapeworm</name>
    <dbReference type="NCBI Taxonomy" id="60517"/>
    <lineage>
        <taxon>Eukaryota</taxon>
        <taxon>Metazoa</taxon>
        <taxon>Spiralia</taxon>
        <taxon>Lophotrochozoa</taxon>
        <taxon>Platyhelminthes</taxon>
        <taxon>Cestoda</taxon>
        <taxon>Eucestoda</taxon>
        <taxon>Cyclophyllidea</taxon>
        <taxon>Taeniidae</taxon>
        <taxon>Taenia</taxon>
    </lineage>
</organism>